<accession>A0ABY6LAR8</accession>
<proteinExistence type="predicted"/>
<organism evidence="1 2">
    <name type="scientific">Cordylochernes scorpioides</name>
    <dbReference type="NCBI Taxonomy" id="51811"/>
    <lineage>
        <taxon>Eukaryota</taxon>
        <taxon>Metazoa</taxon>
        <taxon>Ecdysozoa</taxon>
        <taxon>Arthropoda</taxon>
        <taxon>Chelicerata</taxon>
        <taxon>Arachnida</taxon>
        <taxon>Pseudoscorpiones</taxon>
        <taxon>Cheliferoidea</taxon>
        <taxon>Chernetidae</taxon>
        <taxon>Cordylochernes</taxon>
    </lineage>
</organism>
<dbReference type="EMBL" id="CP092877">
    <property type="protein sequence ID" value="UYV77327.1"/>
    <property type="molecule type" value="Genomic_DNA"/>
</dbReference>
<evidence type="ECO:0000313" key="1">
    <source>
        <dbReference type="EMBL" id="UYV77327.1"/>
    </source>
</evidence>
<protein>
    <recommendedName>
        <fullName evidence="3">ATP-dependent DNA helicase</fullName>
    </recommendedName>
</protein>
<keyword evidence="2" id="KW-1185">Reference proteome</keyword>
<evidence type="ECO:0000313" key="2">
    <source>
        <dbReference type="Proteomes" id="UP001235939"/>
    </source>
</evidence>
<sequence length="114" mass="13157">MLQWPPILAKVQPHQRVQVTKRDSGTFVLPYNIGNGNMEMDESTHCIYITRKLLSHSSSDELIVKVIQNLSQNYKNNQWVSERGILAAKNIDANIINCTIQNEIYLRKKQHINP</sequence>
<reference evidence="1 2" key="1">
    <citation type="submission" date="2022-01" db="EMBL/GenBank/DDBJ databases">
        <title>A chromosomal length assembly of Cordylochernes scorpioides.</title>
        <authorList>
            <person name="Zeh D."/>
            <person name="Zeh J."/>
        </authorList>
    </citation>
    <scope>NUCLEOTIDE SEQUENCE [LARGE SCALE GENOMIC DNA]</scope>
    <source>
        <strain evidence="1">IN4F17</strain>
        <tissue evidence="1">Whole Body</tissue>
    </source>
</reference>
<dbReference type="Proteomes" id="UP001235939">
    <property type="component" value="Chromosome 15"/>
</dbReference>
<name>A0ABY6LAR8_9ARAC</name>
<gene>
    <name evidence="1" type="ORF">LAZ67_15000528</name>
</gene>
<evidence type="ECO:0008006" key="3">
    <source>
        <dbReference type="Google" id="ProtNLM"/>
    </source>
</evidence>